<evidence type="ECO:0000313" key="2">
    <source>
        <dbReference type="EMBL" id="HFQ79059.1"/>
    </source>
</evidence>
<keyword evidence="1" id="KW-1133">Transmembrane helix</keyword>
<comment type="caution">
    <text evidence="3">The sequence shown here is derived from an EMBL/GenBank/DDBJ whole genome shotgun (WGS) entry which is preliminary data.</text>
</comment>
<reference evidence="3" key="1">
    <citation type="journal article" date="2020" name="mSystems">
        <title>Genome- and Community-Level Interaction Insights into Carbon Utilization and Element Cycling Functions of Hydrothermarchaeota in Hydrothermal Sediment.</title>
        <authorList>
            <person name="Zhou Z."/>
            <person name="Liu Y."/>
            <person name="Xu W."/>
            <person name="Pan J."/>
            <person name="Luo Z.H."/>
            <person name="Li M."/>
        </authorList>
    </citation>
    <scope>NUCLEOTIDE SEQUENCE [LARGE SCALE GENOMIC DNA]</scope>
    <source>
        <strain evidence="2">SpSt-629</strain>
        <strain evidence="3">SpSt-688</strain>
    </source>
</reference>
<dbReference type="EMBL" id="DTAU01000100">
    <property type="protein sequence ID" value="HFQ79059.1"/>
    <property type="molecule type" value="Genomic_DNA"/>
</dbReference>
<evidence type="ECO:0000256" key="1">
    <source>
        <dbReference type="SAM" id="Phobius"/>
    </source>
</evidence>
<name>A0A7J3N006_9CREN</name>
<dbReference type="AlphaFoldDB" id="A0A7J3N006"/>
<dbReference type="EMBL" id="DTDH01000179">
    <property type="protein sequence ID" value="HGT99101.1"/>
    <property type="molecule type" value="Genomic_DNA"/>
</dbReference>
<evidence type="ECO:0000313" key="3">
    <source>
        <dbReference type="EMBL" id="HGT99101.1"/>
    </source>
</evidence>
<gene>
    <name evidence="2" type="ORF">ENT99_05075</name>
    <name evidence="3" type="ORF">ENU64_06710</name>
</gene>
<keyword evidence="1" id="KW-0812">Transmembrane</keyword>
<organism evidence="3">
    <name type="scientific">Ignisphaera aggregans</name>
    <dbReference type="NCBI Taxonomy" id="334771"/>
    <lineage>
        <taxon>Archaea</taxon>
        <taxon>Thermoproteota</taxon>
        <taxon>Thermoprotei</taxon>
        <taxon>Desulfurococcales</taxon>
        <taxon>Desulfurococcaceae</taxon>
        <taxon>Ignisphaera</taxon>
    </lineage>
</organism>
<accession>A0A7J3N006</accession>
<sequence length="145" mass="17572">MCEYTKMFNYFKYGLKHIPLLLSLSVFYIYGFMWTIKTREMKSMEDLLKLFYYDFLRLKKEDVEIVKLTDRELVTISRNPCPILKLAQILNIDTRYTCKLVSETVCKYVLKKINPDLVFERDYNYIRPYKDGCLERIYINQTHSI</sequence>
<protein>
    <submittedName>
        <fullName evidence="3">Uncharacterized protein</fullName>
    </submittedName>
</protein>
<feature type="transmembrane region" description="Helical" evidence="1">
    <location>
        <begin position="17"/>
        <end position="36"/>
    </location>
</feature>
<keyword evidence="1" id="KW-0472">Membrane</keyword>
<proteinExistence type="predicted"/>